<dbReference type="RefSeq" id="WP_312740754.1">
    <property type="nucleotide sequence ID" value="NZ_CP116968.1"/>
</dbReference>
<dbReference type="AlphaFoldDB" id="A0AA96JYL6"/>
<protein>
    <submittedName>
        <fullName evidence="1">Uncharacterized protein</fullName>
    </submittedName>
</protein>
<reference evidence="1 2" key="1">
    <citation type="submission" date="2023-01" db="EMBL/GenBank/DDBJ databases">
        <title>Cultivation and genomic characterization of new, ubiquitous marine nitrite-oxidizing bacteria from the Nitrospirales.</title>
        <authorList>
            <person name="Mueller A.J."/>
            <person name="Daebeler A."/>
            <person name="Herbold C.W."/>
            <person name="Kirkegaard R.H."/>
            <person name="Daims H."/>
        </authorList>
    </citation>
    <scope>NUCLEOTIDE SEQUENCE [LARGE SCALE GENOMIC DNA]</scope>
    <source>
        <strain evidence="1 2">DK</strain>
    </source>
</reference>
<accession>A0AA96JYL6</accession>
<dbReference type="EMBL" id="CP116968">
    <property type="protein sequence ID" value="WNM60256.1"/>
    <property type="molecule type" value="Genomic_DNA"/>
</dbReference>
<evidence type="ECO:0000313" key="2">
    <source>
        <dbReference type="Proteomes" id="UP001302494"/>
    </source>
</evidence>
<proteinExistence type="predicted"/>
<dbReference type="KEGG" id="nneo:PQG83_10820"/>
<dbReference type="Proteomes" id="UP001302494">
    <property type="component" value="Chromosome"/>
</dbReference>
<sequence>MRIHNPSVTGRTCDDLTTAAQSCCSRIFPLLTLALAWTSGCAGPSSLGLETQFEKELNSSSIIQEKLSIQSQDRLPAGMVIVMSSDHSRTTQALSDNSWLQFAARVKQEVQNQIPLSVEEVIRLEDIPSGNRVSLLDGLRATRDLEVALILLTANQEITGPAQLDLLPEVSRLNGQQTENHATIELGLLDIKSGKLLLRALGRSHATLEQLDVPLASNRYPRVRGSAMTSPIYPEEGKALETVRMIALHEALDQAVMKLAQQWTDGVGAPTPSNRTS</sequence>
<gene>
    <name evidence="1" type="ORF">PQG83_10820</name>
</gene>
<evidence type="ECO:0000313" key="1">
    <source>
        <dbReference type="EMBL" id="WNM60256.1"/>
    </source>
</evidence>
<keyword evidence="2" id="KW-1185">Reference proteome</keyword>
<name>A0AA96JYL6_9BACT</name>
<organism evidence="1 2">
    <name type="scientific">Candidatus Nitrospira neomarina</name>
    <dbReference type="NCBI Taxonomy" id="3020899"/>
    <lineage>
        <taxon>Bacteria</taxon>
        <taxon>Pseudomonadati</taxon>
        <taxon>Nitrospirota</taxon>
        <taxon>Nitrospiria</taxon>
        <taxon>Nitrospirales</taxon>
        <taxon>Nitrospiraceae</taxon>
        <taxon>Nitrospira</taxon>
    </lineage>
</organism>